<comment type="caution">
    <text evidence="1">The sequence shown here is derived from an EMBL/GenBank/DDBJ whole genome shotgun (WGS) entry which is preliminary data.</text>
</comment>
<dbReference type="EMBL" id="JABEVY010000244">
    <property type="protein sequence ID" value="KAF5240768.1"/>
    <property type="molecule type" value="Genomic_DNA"/>
</dbReference>
<reference evidence="1 2" key="1">
    <citation type="journal article" date="2020" name="BMC Genomics">
        <title>Correction to: Identification and distribution of gene clusters required for synthesis of sphingolipid metabolism inhibitors in diverse species of the filamentous fungus Fusarium.</title>
        <authorList>
            <person name="Kim H.S."/>
            <person name="Lohmar J.M."/>
            <person name="Busman M."/>
            <person name="Brown D.W."/>
            <person name="Naumann T.A."/>
            <person name="Divon H.H."/>
            <person name="Lysoe E."/>
            <person name="Uhlig S."/>
            <person name="Proctor R.H."/>
        </authorList>
    </citation>
    <scope>NUCLEOTIDE SEQUENCE [LARGE SCALE GENOMIC DNA]</scope>
    <source>
        <strain evidence="1 2">NRRL 25214</strain>
    </source>
</reference>
<accession>A0A8H5DYR8</accession>
<name>A0A8H5DYR8_9HYPO</name>
<gene>
    <name evidence="1" type="ORF">FANTH_9438</name>
</gene>
<dbReference type="Proteomes" id="UP000573603">
    <property type="component" value="Unassembled WGS sequence"/>
</dbReference>
<sequence length="168" mass="18982">MKSDRLAPHGTPISRKGISALAEWEDLALIELLDCRYGGAEGRTNALWRTVIADYAGAGAADNNDWAYIETCYDRTGWGRELPEMTSRGIFETVTLELEIKELEVVINAQFLQIRPVPIMTPGEVLKHPLEDFSKRKKKYGGYIKLIYDARAHRSLFVTYRGYMGLAP</sequence>
<keyword evidence="2" id="KW-1185">Reference proteome</keyword>
<organism evidence="1 2">
    <name type="scientific">Fusarium anthophilum</name>
    <dbReference type="NCBI Taxonomy" id="48485"/>
    <lineage>
        <taxon>Eukaryota</taxon>
        <taxon>Fungi</taxon>
        <taxon>Dikarya</taxon>
        <taxon>Ascomycota</taxon>
        <taxon>Pezizomycotina</taxon>
        <taxon>Sordariomycetes</taxon>
        <taxon>Hypocreomycetidae</taxon>
        <taxon>Hypocreales</taxon>
        <taxon>Nectriaceae</taxon>
        <taxon>Fusarium</taxon>
        <taxon>Fusarium fujikuroi species complex</taxon>
    </lineage>
</organism>
<evidence type="ECO:0000313" key="1">
    <source>
        <dbReference type="EMBL" id="KAF5240768.1"/>
    </source>
</evidence>
<protein>
    <submittedName>
        <fullName evidence="1">Uncharacterized protein</fullName>
    </submittedName>
</protein>
<dbReference type="AlphaFoldDB" id="A0A8H5DYR8"/>
<evidence type="ECO:0000313" key="2">
    <source>
        <dbReference type="Proteomes" id="UP000573603"/>
    </source>
</evidence>
<proteinExistence type="predicted"/>